<proteinExistence type="predicted"/>
<accession>A0A151MLC1</accession>
<evidence type="ECO:0000313" key="2">
    <source>
        <dbReference type="EMBL" id="KYO25322.1"/>
    </source>
</evidence>
<keyword evidence="3" id="KW-1185">Reference proteome</keyword>
<sequence length="85" mass="8698">MRLDAMRMGNAGAPASCCIERPEATVMGTDAPATAGAKDPSPDPSPGGCPATHEAADACWSAVQAWMVLAESRVTLARTVWSPGL</sequence>
<protein>
    <submittedName>
        <fullName evidence="2">Uncharacterized protein</fullName>
    </submittedName>
</protein>
<dbReference type="AlphaFoldDB" id="A0A151MLC1"/>
<dbReference type="Proteomes" id="UP000050525">
    <property type="component" value="Unassembled WGS sequence"/>
</dbReference>
<comment type="caution">
    <text evidence="2">The sequence shown here is derived from an EMBL/GenBank/DDBJ whole genome shotgun (WGS) entry which is preliminary data.</text>
</comment>
<feature type="region of interest" description="Disordered" evidence="1">
    <location>
        <begin position="30"/>
        <end position="53"/>
    </location>
</feature>
<reference evidence="2 3" key="1">
    <citation type="journal article" date="2012" name="Genome Biol.">
        <title>Sequencing three crocodilian genomes to illuminate the evolution of archosaurs and amniotes.</title>
        <authorList>
            <person name="St John J.A."/>
            <person name="Braun E.L."/>
            <person name="Isberg S.R."/>
            <person name="Miles L.G."/>
            <person name="Chong A.Y."/>
            <person name="Gongora J."/>
            <person name="Dalzell P."/>
            <person name="Moran C."/>
            <person name="Bed'hom B."/>
            <person name="Abzhanov A."/>
            <person name="Burgess S.C."/>
            <person name="Cooksey A.M."/>
            <person name="Castoe T.A."/>
            <person name="Crawford N.G."/>
            <person name="Densmore L.D."/>
            <person name="Drew J.C."/>
            <person name="Edwards S.V."/>
            <person name="Faircloth B.C."/>
            <person name="Fujita M.K."/>
            <person name="Greenwold M.J."/>
            <person name="Hoffmann F.G."/>
            <person name="Howard J.M."/>
            <person name="Iguchi T."/>
            <person name="Janes D.E."/>
            <person name="Khan S.Y."/>
            <person name="Kohno S."/>
            <person name="de Koning A.J."/>
            <person name="Lance S.L."/>
            <person name="McCarthy F.M."/>
            <person name="McCormack J.E."/>
            <person name="Merchant M.E."/>
            <person name="Peterson D.G."/>
            <person name="Pollock D.D."/>
            <person name="Pourmand N."/>
            <person name="Raney B.J."/>
            <person name="Roessler K.A."/>
            <person name="Sanford J.R."/>
            <person name="Sawyer R.H."/>
            <person name="Schmidt C.J."/>
            <person name="Triplett E.W."/>
            <person name="Tuberville T.D."/>
            <person name="Venegas-Anaya M."/>
            <person name="Howard J.T."/>
            <person name="Jarvis E.D."/>
            <person name="Guillette L.J.Jr."/>
            <person name="Glenn T.C."/>
            <person name="Green R.E."/>
            <person name="Ray D.A."/>
        </authorList>
    </citation>
    <scope>NUCLEOTIDE SEQUENCE [LARGE SCALE GENOMIC DNA]</scope>
    <source>
        <strain evidence="2">KSC_2009_1</strain>
    </source>
</reference>
<evidence type="ECO:0000313" key="3">
    <source>
        <dbReference type="Proteomes" id="UP000050525"/>
    </source>
</evidence>
<organism evidence="2 3">
    <name type="scientific">Alligator mississippiensis</name>
    <name type="common">American alligator</name>
    <dbReference type="NCBI Taxonomy" id="8496"/>
    <lineage>
        <taxon>Eukaryota</taxon>
        <taxon>Metazoa</taxon>
        <taxon>Chordata</taxon>
        <taxon>Craniata</taxon>
        <taxon>Vertebrata</taxon>
        <taxon>Euteleostomi</taxon>
        <taxon>Archelosauria</taxon>
        <taxon>Archosauria</taxon>
        <taxon>Crocodylia</taxon>
        <taxon>Alligatoridae</taxon>
        <taxon>Alligatorinae</taxon>
        <taxon>Alligator</taxon>
    </lineage>
</organism>
<evidence type="ECO:0000256" key="1">
    <source>
        <dbReference type="SAM" id="MobiDB-lite"/>
    </source>
</evidence>
<dbReference type="EMBL" id="AKHW03005862">
    <property type="protein sequence ID" value="KYO25322.1"/>
    <property type="molecule type" value="Genomic_DNA"/>
</dbReference>
<gene>
    <name evidence="2" type="ORF">Y1Q_0004712</name>
</gene>
<name>A0A151MLC1_ALLMI</name>